<proteinExistence type="predicted"/>
<accession>A0ABT3TL16</accession>
<dbReference type="Gene3D" id="3.40.630.10">
    <property type="entry name" value="Zn peptidases"/>
    <property type="match status" value="1"/>
</dbReference>
<reference evidence="1" key="1">
    <citation type="submission" date="2019-02" db="EMBL/GenBank/DDBJ databases">
        <authorList>
            <person name="Li S.-H."/>
        </authorList>
    </citation>
    <scope>NUCLEOTIDE SEQUENCE</scope>
    <source>
        <strain evidence="1">IMCC14734</strain>
    </source>
</reference>
<gene>
    <name evidence="1" type="ORF">EYC98_14330</name>
</gene>
<dbReference type="EMBL" id="SHNN01000002">
    <property type="protein sequence ID" value="MCX2982037.1"/>
    <property type="molecule type" value="Genomic_DNA"/>
</dbReference>
<dbReference type="SUPFAM" id="SSF53187">
    <property type="entry name" value="Zn-dependent exopeptidases"/>
    <property type="match status" value="1"/>
</dbReference>
<sequence>MKFRIWKSTILVNDASLIARLSRSFEGGFNKNAIIDTAPAAMASEDAHILLGSYEDVPLAYIMIGIASPKAFMDAGNRPPYFNHNGDYKVELEAIPYGSRVATTAVMELLGR</sequence>
<protein>
    <submittedName>
        <fullName evidence="1">Uncharacterized protein</fullName>
    </submittedName>
</protein>
<organism evidence="1 2">
    <name type="scientific">Candidatus Litorirhabdus singularis</name>
    <dbReference type="NCBI Taxonomy" id="2518993"/>
    <lineage>
        <taxon>Bacteria</taxon>
        <taxon>Pseudomonadati</taxon>
        <taxon>Pseudomonadota</taxon>
        <taxon>Gammaproteobacteria</taxon>
        <taxon>Cellvibrionales</taxon>
        <taxon>Halieaceae</taxon>
        <taxon>Candidatus Litorirhabdus</taxon>
    </lineage>
</organism>
<evidence type="ECO:0000313" key="1">
    <source>
        <dbReference type="EMBL" id="MCX2982037.1"/>
    </source>
</evidence>
<dbReference type="Proteomes" id="UP001143362">
    <property type="component" value="Unassembled WGS sequence"/>
</dbReference>
<dbReference type="RefSeq" id="WP_279246031.1">
    <property type="nucleotide sequence ID" value="NZ_SHNN01000002.1"/>
</dbReference>
<comment type="caution">
    <text evidence="1">The sequence shown here is derived from an EMBL/GenBank/DDBJ whole genome shotgun (WGS) entry which is preliminary data.</text>
</comment>
<name>A0ABT3TL16_9GAMM</name>
<keyword evidence="2" id="KW-1185">Reference proteome</keyword>
<evidence type="ECO:0000313" key="2">
    <source>
        <dbReference type="Proteomes" id="UP001143362"/>
    </source>
</evidence>